<reference evidence="1 2" key="1">
    <citation type="submission" date="2016-09" db="EMBL/GenBank/DDBJ databases">
        <authorList>
            <person name="Capua I."/>
            <person name="De Benedictis P."/>
            <person name="Joannis T."/>
            <person name="Lombin L.H."/>
            <person name="Cattoli G."/>
        </authorList>
    </citation>
    <scope>NUCLEOTIDE SEQUENCE [LARGE SCALE GENOMIC DNA]</scope>
    <source>
        <strain evidence="1 2">IMI 309357</strain>
    </source>
</reference>
<dbReference type="OrthoDB" id="10651182at2759"/>
<proteinExistence type="predicted"/>
<accession>A0A1G4ASX2</accession>
<name>A0A1G4ASX2_9PEZI</name>
<evidence type="ECO:0000313" key="1">
    <source>
        <dbReference type="EMBL" id="OHE92267.1"/>
    </source>
</evidence>
<evidence type="ECO:0000313" key="2">
    <source>
        <dbReference type="Proteomes" id="UP000176998"/>
    </source>
</evidence>
<sequence length="137" mass="15370">MPPVKRAALDSRTSTTDREMRTVPVGTLQYDTKFGLVSFEIPRARIRGQARAILRRWLARVKPFPAHHTGLTVAWASPFTGAEKQTGCVGWTSKPARLWPGQSELGVSTSFIWRLIPTVCNIWNLDGHLSQDRDLNS</sequence>
<dbReference type="GeneID" id="34565567"/>
<organism evidence="1 2">
    <name type="scientific">Colletotrichum orchidophilum</name>
    <dbReference type="NCBI Taxonomy" id="1209926"/>
    <lineage>
        <taxon>Eukaryota</taxon>
        <taxon>Fungi</taxon>
        <taxon>Dikarya</taxon>
        <taxon>Ascomycota</taxon>
        <taxon>Pezizomycotina</taxon>
        <taxon>Sordariomycetes</taxon>
        <taxon>Hypocreomycetidae</taxon>
        <taxon>Glomerellales</taxon>
        <taxon>Glomerellaceae</taxon>
        <taxon>Colletotrichum</taxon>
    </lineage>
</organism>
<gene>
    <name evidence="1" type="ORF">CORC01_12436</name>
</gene>
<protein>
    <submittedName>
        <fullName evidence="1">Uncharacterized protein</fullName>
    </submittedName>
</protein>
<comment type="caution">
    <text evidence="1">The sequence shown here is derived from an EMBL/GenBank/DDBJ whole genome shotgun (WGS) entry which is preliminary data.</text>
</comment>
<dbReference type="RefSeq" id="XP_022469437.1">
    <property type="nucleotide sequence ID" value="XM_022624057.1"/>
</dbReference>
<keyword evidence="2" id="KW-1185">Reference proteome</keyword>
<dbReference type="EMBL" id="MJBS01000153">
    <property type="protein sequence ID" value="OHE92267.1"/>
    <property type="molecule type" value="Genomic_DNA"/>
</dbReference>
<dbReference type="Proteomes" id="UP000176998">
    <property type="component" value="Unassembled WGS sequence"/>
</dbReference>
<dbReference type="AlphaFoldDB" id="A0A1G4ASX2"/>